<protein>
    <submittedName>
        <fullName evidence="1">Ubiquinone biosynthesis protein</fullName>
    </submittedName>
</protein>
<dbReference type="EMBL" id="JAHXZN010000002">
    <property type="protein sequence ID" value="MBW6530871.1"/>
    <property type="molecule type" value="Genomic_DNA"/>
</dbReference>
<accession>A0ABS7BMT5</accession>
<keyword evidence="2" id="KW-1185">Reference proteome</keyword>
<dbReference type="InterPro" id="IPR007715">
    <property type="entry name" value="Coq4"/>
</dbReference>
<dbReference type="PANTHER" id="PTHR12922">
    <property type="entry name" value="UBIQUINONE BIOSYNTHESIS PROTEIN"/>
    <property type="match status" value="1"/>
</dbReference>
<reference evidence="1 2" key="1">
    <citation type="submission" date="2021-07" db="EMBL/GenBank/DDBJ databases">
        <title>Sphingomonas sp.</title>
        <authorList>
            <person name="Feng G."/>
            <person name="Li J."/>
            <person name="Pan M."/>
        </authorList>
    </citation>
    <scope>NUCLEOTIDE SEQUENCE [LARGE SCALE GENOMIC DNA]</scope>
    <source>
        <strain evidence="1 2">RRHST34</strain>
    </source>
</reference>
<dbReference type="PANTHER" id="PTHR12922:SF7">
    <property type="entry name" value="UBIQUINONE BIOSYNTHESIS PROTEIN COQ4 HOMOLOG, MITOCHONDRIAL"/>
    <property type="match status" value="1"/>
</dbReference>
<evidence type="ECO:0000313" key="1">
    <source>
        <dbReference type="EMBL" id="MBW6530871.1"/>
    </source>
</evidence>
<comment type="caution">
    <text evidence="1">The sequence shown here is derived from an EMBL/GenBank/DDBJ whole genome shotgun (WGS) entry which is preliminary data.</text>
</comment>
<gene>
    <name evidence="1" type="ORF">KZ820_09000</name>
</gene>
<dbReference type="Proteomes" id="UP000759103">
    <property type="component" value="Unassembled WGS sequence"/>
</dbReference>
<dbReference type="Pfam" id="PF05019">
    <property type="entry name" value="Coq4"/>
    <property type="match status" value="1"/>
</dbReference>
<organism evidence="1 2">
    <name type="scientific">Sphingomonas citri</name>
    <dbReference type="NCBI Taxonomy" id="2862499"/>
    <lineage>
        <taxon>Bacteria</taxon>
        <taxon>Pseudomonadati</taxon>
        <taxon>Pseudomonadota</taxon>
        <taxon>Alphaproteobacteria</taxon>
        <taxon>Sphingomonadales</taxon>
        <taxon>Sphingomonadaceae</taxon>
        <taxon>Sphingomonas</taxon>
    </lineage>
</organism>
<name>A0ABS7BMT5_9SPHN</name>
<keyword evidence="1" id="KW-0830">Ubiquinone</keyword>
<proteinExistence type="predicted"/>
<evidence type="ECO:0000313" key="2">
    <source>
        <dbReference type="Proteomes" id="UP000759103"/>
    </source>
</evidence>
<sequence length="256" mass="27582">MTRMPPYPGTSGRRDWRGALDAVRRLMRDPDDTRQVFRIMRALNTGNAPANYARLIASAAGGRIAYERAELAALLADPAAVARHAPGTVGAAYRDFLATTGYTADGLVAVSEADHADAWGAEHPYGWMGRRIRDLHDLWHVLTGYQADDPLGEAALVAFSFAQVGGLGWALIAVAAATKSLAVTRSTLFARAVWEGYRHGRTAAWLVAEDPRVLLDEPLAAARARLGIREPHAYRRARRELGAAIDSFGGARGVAA</sequence>